<evidence type="ECO:0000313" key="9">
    <source>
        <dbReference type="Proteomes" id="UP001153737"/>
    </source>
</evidence>
<evidence type="ECO:0000256" key="4">
    <source>
        <dbReference type="ARBA" id="ARBA00023136"/>
    </source>
</evidence>
<feature type="transmembrane region" description="Helical" evidence="6">
    <location>
        <begin position="376"/>
        <end position="395"/>
    </location>
</feature>
<feature type="transmembrane region" description="Helical" evidence="6">
    <location>
        <begin position="348"/>
        <end position="369"/>
    </location>
</feature>
<feature type="transmembrane region" description="Helical" evidence="6">
    <location>
        <begin position="100"/>
        <end position="121"/>
    </location>
</feature>
<dbReference type="FunFam" id="1.20.1250.20:FF:000249">
    <property type="entry name" value="facilitated trehalose transporter Tret1"/>
    <property type="match status" value="1"/>
</dbReference>
<evidence type="ECO:0000256" key="1">
    <source>
        <dbReference type="ARBA" id="ARBA00004141"/>
    </source>
</evidence>
<evidence type="ECO:0000256" key="2">
    <source>
        <dbReference type="ARBA" id="ARBA00022692"/>
    </source>
</evidence>
<dbReference type="Pfam" id="PF00083">
    <property type="entry name" value="Sugar_tr"/>
    <property type="match status" value="1"/>
</dbReference>
<name>A0A9P0DA89_PHACE</name>
<dbReference type="InterPro" id="IPR050549">
    <property type="entry name" value="MFS_Trehalose_Transporter"/>
</dbReference>
<dbReference type="Gene3D" id="1.20.1250.20">
    <property type="entry name" value="MFS general substrate transporter like domains"/>
    <property type="match status" value="1"/>
</dbReference>
<evidence type="ECO:0000256" key="5">
    <source>
        <dbReference type="ARBA" id="ARBA00023180"/>
    </source>
</evidence>
<feature type="transmembrane region" description="Helical" evidence="6">
    <location>
        <begin position="312"/>
        <end position="336"/>
    </location>
</feature>
<evidence type="ECO:0000259" key="7">
    <source>
        <dbReference type="PROSITE" id="PS50850"/>
    </source>
</evidence>
<reference evidence="8" key="2">
    <citation type="submission" date="2022-10" db="EMBL/GenBank/DDBJ databases">
        <authorList>
            <consortium name="ENA_rothamsted_submissions"/>
            <consortium name="culmorum"/>
            <person name="King R."/>
        </authorList>
    </citation>
    <scope>NUCLEOTIDE SEQUENCE</scope>
</reference>
<feature type="domain" description="Major facilitator superfamily (MFS) profile" evidence="7">
    <location>
        <begin position="47"/>
        <end position="500"/>
    </location>
</feature>
<comment type="subcellular location">
    <subcellularLocation>
        <location evidence="1">Membrane</location>
        <topology evidence="1">Multi-pass membrane protein</topology>
    </subcellularLocation>
</comment>
<dbReference type="OrthoDB" id="6612291at2759"/>
<dbReference type="InterPro" id="IPR020846">
    <property type="entry name" value="MFS_dom"/>
</dbReference>
<dbReference type="GO" id="GO:0016020">
    <property type="term" value="C:membrane"/>
    <property type="evidence" value="ECO:0007669"/>
    <property type="project" value="UniProtKB-SubCell"/>
</dbReference>
<gene>
    <name evidence="8" type="ORF">PHAECO_LOCUS2305</name>
</gene>
<sequence>MEPLSASCLNLAIQEDAANEKILNDKLTEMIVSSKSLSRYEGKSFKTILPQVIATFISAGYHIVVGMALSYSAILIPALNGNITEDGNDEELYATKTECSWIASVVVLVVPLGAVTIGMVMDNIGRLNAVKLAIIPTILGWGLIAAAQNVTMIIVGRIIVGLATAWGSIPATVYITEIARPDVRGTLVSAAPSLSSIGMVVCFLMGWFLHWRTVAWVAILYASVPIMLLFCIPESPAWLVSRGKIQQAADSLRWFNKYQPQPENRGESLAELQLSLLQREHQTKLEEQAWKGEFGAKAKMMEFLKPTGYKPLLVLFGLFFFQQFSGIYITLFYSVTFFQAVGSDFNPYLASTFIAVIRVIMSCINTYMLKYFRRRPLVIVSGFGMAICMLLSGLFTHLVKEGSFTHTWVPVFFLLLYVVTSMIGLLPIPWTMTAELFPIEIRGAANSATYSLAYVTMSVSIQSFWTLESWFQGIAGLQWFFAAVCILSSVYTYVFLPETHGKKLSDITEYFVHNTIFLGSTKQEQSTGTVGRKDIHLTNGQSQKLIKKSLSC</sequence>
<keyword evidence="5" id="KW-0325">Glycoprotein</keyword>
<feature type="transmembrane region" description="Helical" evidence="6">
    <location>
        <begin position="407"/>
        <end position="426"/>
    </location>
</feature>
<dbReference type="EMBL" id="OU896717">
    <property type="protein sequence ID" value="CAH1118306.1"/>
    <property type="molecule type" value="Genomic_DNA"/>
</dbReference>
<dbReference type="Proteomes" id="UP001153737">
    <property type="component" value="Chromosome 11"/>
</dbReference>
<feature type="transmembrane region" description="Helical" evidence="6">
    <location>
        <begin position="214"/>
        <end position="232"/>
    </location>
</feature>
<reference evidence="8" key="1">
    <citation type="submission" date="2022-01" db="EMBL/GenBank/DDBJ databases">
        <authorList>
            <person name="King R."/>
        </authorList>
    </citation>
    <scope>NUCLEOTIDE SEQUENCE</scope>
</reference>
<proteinExistence type="predicted"/>
<feature type="transmembrane region" description="Helical" evidence="6">
    <location>
        <begin position="52"/>
        <end position="80"/>
    </location>
</feature>
<dbReference type="GO" id="GO:0022857">
    <property type="term" value="F:transmembrane transporter activity"/>
    <property type="evidence" value="ECO:0007669"/>
    <property type="project" value="InterPro"/>
</dbReference>
<keyword evidence="4 6" id="KW-0472">Membrane</keyword>
<keyword evidence="2 6" id="KW-0812">Transmembrane</keyword>
<evidence type="ECO:0000256" key="3">
    <source>
        <dbReference type="ARBA" id="ARBA00022989"/>
    </source>
</evidence>
<keyword evidence="9" id="KW-1185">Reference proteome</keyword>
<feature type="transmembrane region" description="Helical" evidence="6">
    <location>
        <begin position="447"/>
        <end position="465"/>
    </location>
</feature>
<dbReference type="PANTHER" id="PTHR48021">
    <property type="match status" value="1"/>
</dbReference>
<dbReference type="PRINTS" id="PR00171">
    <property type="entry name" value="SUGRTRNSPORT"/>
</dbReference>
<dbReference type="PROSITE" id="PS50850">
    <property type="entry name" value="MFS"/>
    <property type="match status" value="1"/>
</dbReference>
<organism evidence="8 9">
    <name type="scientific">Phaedon cochleariae</name>
    <name type="common">Mustard beetle</name>
    <dbReference type="NCBI Taxonomy" id="80249"/>
    <lineage>
        <taxon>Eukaryota</taxon>
        <taxon>Metazoa</taxon>
        <taxon>Ecdysozoa</taxon>
        <taxon>Arthropoda</taxon>
        <taxon>Hexapoda</taxon>
        <taxon>Insecta</taxon>
        <taxon>Pterygota</taxon>
        <taxon>Neoptera</taxon>
        <taxon>Endopterygota</taxon>
        <taxon>Coleoptera</taxon>
        <taxon>Polyphaga</taxon>
        <taxon>Cucujiformia</taxon>
        <taxon>Chrysomeloidea</taxon>
        <taxon>Chrysomelidae</taxon>
        <taxon>Chrysomelinae</taxon>
        <taxon>Chrysomelini</taxon>
        <taxon>Phaedon</taxon>
    </lineage>
</organism>
<feature type="transmembrane region" description="Helical" evidence="6">
    <location>
        <begin position="477"/>
        <end position="496"/>
    </location>
</feature>
<dbReference type="PANTHER" id="PTHR48021:SF24">
    <property type="entry name" value="MAJOR FACILITATOR SUPERFAMILY (MFS) PROFILE DOMAIN-CONTAINING PROTEIN"/>
    <property type="match status" value="1"/>
</dbReference>
<feature type="transmembrane region" description="Helical" evidence="6">
    <location>
        <begin position="153"/>
        <end position="175"/>
    </location>
</feature>
<dbReference type="InterPro" id="IPR036259">
    <property type="entry name" value="MFS_trans_sf"/>
</dbReference>
<dbReference type="InterPro" id="IPR005828">
    <property type="entry name" value="MFS_sugar_transport-like"/>
</dbReference>
<dbReference type="AlphaFoldDB" id="A0A9P0DA89"/>
<keyword evidence="3 6" id="KW-1133">Transmembrane helix</keyword>
<accession>A0A9P0DA89</accession>
<feature type="transmembrane region" description="Helical" evidence="6">
    <location>
        <begin position="187"/>
        <end position="208"/>
    </location>
</feature>
<evidence type="ECO:0000256" key="6">
    <source>
        <dbReference type="SAM" id="Phobius"/>
    </source>
</evidence>
<feature type="transmembrane region" description="Helical" evidence="6">
    <location>
        <begin position="128"/>
        <end position="147"/>
    </location>
</feature>
<evidence type="ECO:0000313" key="8">
    <source>
        <dbReference type="EMBL" id="CAH1118306.1"/>
    </source>
</evidence>
<dbReference type="SUPFAM" id="SSF103473">
    <property type="entry name" value="MFS general substrate transporter"/>
    <property type="match status" value="1"/>
</dbReference>
<protein>
    <recommendedName>
        <fullName evidence="7">Major facilitator superfamily (MFS) profile domain-containing protein</fullName>
    </recommendedName>
</protein>
<dbReference type="InterPro" id="IPR003663">
    <property type="entry name" value="Sugar/inositol_transpt"/>
</dbReference>